<gene>
    <name evidence="1" type="ORF">N311_08717</name>
</gene>
<accession>A0A091N3L1</accession>
<feature type="non-terminal residue" evidence="1">
    <location>
        <position position="126"/>
    </location>
</feature>
<reference evidence="1 2" key="1">
    <citation type="submission" date="2014-04" db="EMBL/GenBank/DDBJ databases">
        <title>Genome evolution of avian class.</title>
        <authorList>
            <person name="Zhang G."/>
            <person name="Li C."/>
        </authorList>
    </citation>
    <scope>NUCLEOTIDE SEQUENCE [LARGE SCALE GENOMIC DNA]</scope>
    <source>
        <strain evidence="1">BGI_N311</strain>
    </source>
</reference>
<evidence type="ECO:0000313" key="2">
    <source>
        <dbReference type="Proteomes" id="UP000054244"/>
    </source>
</evidence>
<dbReference type="Proteomes" id="UP000054244">
    <property type="component" value="Unassembled WGS sequence"/>
</dbReference>
<sequence length="126" mass="13616">DQTETVLCREQKRRSSKPPVAKVKLGLDLEQHELSVIPEVDTPKSCNVSFADKTGSVGGGSSPISTIGEFLHAKRYRRALPEAGSFHCSTASCDQQLSGGSPRQSKESSRLLREVLLLTAENSCDS</sequence>
<keyword evidence="2" id="KW-1185">Reference proteome</keyword>
<dbReference type="AlphaFoldDB" id="A0A091N3L1"/>
<proteinExistence type="predicted"/>
<dbReference type="EMBL" id="KL375624">
    <property type="protein sequence ID" value="KFP83542.1"/>
    <property type="molecule type" value="Genomic_DNA"/>
</dbReference>
<organism evidence="1 2">
    <name type="scientific">Apaloderma vittatum</name>
    <name type="common">Bar-tailed trogon</name>
    <dbReference type="NCBI Taxonomy" id="57397"/>
    <lineage>
        <taxon>Eukaryota</taxon>
        <taxon>Metazoa</taxon>
        <taxon>Chordata</taxon>
        <taxon>Craniata</taxon>
        <taxon>Vertebrata</taxon>
        <taxon>Euteleostomi</taxon>
        <taxon>Archelosauria</taxon>
        <taxon>Archosauria</taxon>
        <taxon>Dinosauria</taxon>
        <taxon>Saurischia</taxon>
        <taxon>Theropoda</taxon>
        <taxon>Coelurosauria</taxon>
        <taxon>Aves</taxon>
        <taxon>Neognathae</taxon>
        <taxon>Neoaves</taxon>
        <taxon>Telluraves</taxon>
        <taxon>Coraciimorphae</taxon>
        <taxon>Trogoniformes</taxon>
        <taxon>Trogonidae</taxon>
        <taxon>Apaloderma</taxon>
    </lineage>
</organism>
<name>A0A091N3L1_APAVI</name>
<protein>
    <submittedName>
        <fullName evidence="1">Centrosomal protein KIAA1731</fullName>
    </submittedName>
</protein>
<feature type="non-terminal residue" evidence="1">
    <location>
        <position position="1"/>
    </location>
</feature>
<evidence type="ECO:0000313" key="1">
    <source>
        <dbReference type="EMBL" id="KFP83542.1"/>
    </source>
</evidence>